<keyword evidence="2" id="KW-1185">Reference proteome</keyword>
<sequence>MASDEGVDASNNQGGDWEVVSLTASTYAASPTPKEEVDSIDEDDTSQDEGHAESSDILLMSKHFAYPPSSQEQKGQVGEDAKESKFWDKEEKDWTFKGLNFSDEFPGTEFFDSKDKGFQFEGGNFGDAKSAQEFDPFSKEQNLYTATTSSLHAEAALGVPTFIMKSKITSDDDAMHDTAPLCAPPDSLHSSEPNEGDKSERTNSRDPCGCWWKRGAAALFAQAKDANAFWSIFISGTVIGLVILGNRWQKERWQVLQLRWHLSINMSNVADPAD</sequence>
<evidence type="ECO:0000313" key="1">
    <source>
        <dbReference type="EMBL" id="KAI4378007.1"/>
    </source>
</evidence>
<comment type="caution">
    <text evidence="1">The sequence shown here is derived from an EMBL/GenBank/DDBJ whole genome shotgun (WGS) entry which is preliminary data.</text>
</comment>
<dbReference type="Proteomes" id="UP001057402">
    <property type="component" value="Chromosome 4"/>
</dbReference>
<name>A0ACB9RPY0_9MYRT</name>
<proteinExistence type="predicted"/>
<dbReference type="EMBL" id="CM042883">
    <property type="protein sequence ID" value="KAI4378007.1"/>
    <property type="molecule type" value="Genomic_DNA"/>
</dbReference>
<protein>
    <submittedName>
        <fullName evidence="1">Uncharacterized protein</fullName>
    </submittedName>
</protein>
<accession>A0ACB9RPY0</accession>
<reference evidence="2" key="1">
    <citation type="journal article" date="2023" name="Front. Plant Sci.">
        <title>Chromosomal-level genome assembly of Melastoma candidum provides insights into trichome evolution.</title>
        <authorList>
            <person name="Zhong Y."/>
            <person name="Wu W."/>
            <person name="Sun C."/>
            <person name="Zou P."/>
            <person name="Liu Y."/>
            <person name="Dai S."/>
            <person name="Zhou R."/>
        </authorList>
    </citation>
    <scope>NUCLEOTIDE SEQUENCE [LARGE SCALE GENOMIC DNA]</scope>
</reference>
<evidence type="ECO:0000313" key="2">
    <source>
        <dbReference type="Proteomes" id="UP001057402"/>
    </source>
</evidence>
<organism evidence="1 2">
    <name type="scientific">Melastoma candidum</name>
    <dbReference type="NCBI Taxonomy" id="119954"/>
    <lineage>
        <taxon>Eukaryota</taxon>
        <taxon>Viridiplantae</taxon>
        <taxon>Streptophyta</taxon>
        <taxon>Embryophyta</taxon>
        <taxon>Tracheophyta</taxon>
        <taxon>Spermatophyta</taxon>
        <taxon>Magnoliopsida</taxon>
        <taxon>eudicotyledons</taxon>
        <taxon>Gunneridae</taxon>
        <taxon>Pentapetalae</taxon>
        <taxon>rosids</taxon>
        <taxon>malvids</taxon>
        <taxon>Myrtales</taxon>
        <taxon>Melastomataceae</taxon>
        <taxon>Melastomatoideae</taxon>
        <taxon>Melastomateae</taxon>
        <taxon>Melastoma</taxon>
    </lineage>
</organism>
<gene>
    <name evidence="1" type="ORF">MLD38_015554</name>
</gene>